<feature type="region of interest" description="Disordered" evidence="1">
    <location>
        <begin position="417"/>
        <end position="440"/>
    </location>
</feature>
<organism evidence="3 4">
    <name type="scientific">Streptomyces marokkonensis</name>
    <dbReference type="NCBI Taxonomy" id="324855"/>
    <lineage>
        <taxon>Bacteria</taxon>
        <taxon>Bacillati</taxon>
        <taxon>Actinomycetota</taxon>
        <taxon>Actinomycetes</taxon>
        <taxon>Kitasatosporales</taxon>
        <taxon>Streptomycetaceae</taxon>
        <taxon>Streptomyces</taxon>
    </lineage>
</organism>
<feature type="domain" description="Amidohydrolase-related" evidence="2">
    <location>
        <begin position="58"/>
        <end position="413"/>
    </location>
</feature>
<dbReference type="PANTHER" id="PTHR43135:SF3">
    <property type="entry name" value="ALPHA-D-RIBOSE 1-METHYLPHOSPHONATE 5-TRIPHOSPHATE DIPHOSPHATASE"/>
    <property type="match status" value="1"/>
</dbReference>
<dbReference type="EMBL" id="JBHVZQ010000003">
    <property type="protein sequence ID" value="MFF1272813.1"/>
    <property type="molecule type" value="Genomic_DNA"/>
</dbReference>
<proteinExistence type="predicted"/>
<evidence type="ECO:0000313" key="4">
    <source>
        <dbReference type="Proteomes" id="UP001601627"/>
    </source>
</evidence>
<dbReference type="Proteomes" id="UP001601627">
    <property type="component" value="Unassembled WGS sequence"/>
</dbReference>
<reference evidence="3 4" key="1">
    <citation type="submission" date="2024-09" db="EMBL/GenBank/DDBJ databases">
        <title>The Natural Products Discovery Center: Release of the First 8490 Sequenced Strains for Exploring Actinobacteria Biosynthetic Diversity.</title>
        <authorList>
            <person name="Kalkreuter E."/>
            <person name="Kautsar S.A."/>
            <person name="Yang D."/>
            <person name="Bader C.D."/>
            <person name="Teijaro C.N."/>
            <person name="Fluegel L."/>
            <person name="Davis C.M."/>
            <person name="Simpson J.R."/>
            <person name="Lauterbach L."/>
            <person name="Steele A.D."/>
            <person name="Gui C."/>
            <person name="Meng S."/>
            <person name="Li G."/>
            <person name="Viehrig K."/>
            <person name="Ye F."/>
            <person name="Su P."/>
            <person name="Kiefer A.F."/>
            <person name="Nichols A."/>
            <person name="Cepeda A.J."/>
            <person name="Yan W."/>
            <person name="Fan B."/>
            <person name="Jiang Y."/>
            <person name="Adhikari A."/>
            <person name="Zheng C.-J."/>
            <person name="Schuster L."/>
            <person name="Cowan T.M."/>
            <person name="Smanski M.J."/>
            <person name="Chevrette M.G."/>
            <person name="De Carvalho L.P.S."/>
            <person name="Shen B."/>
        </authorList>
    </citation>
    <scope>NUCLEOTIDE SEQUENCE [LARGE SCALE GENOMIC DNA]</scope>
    <source>
        <strain evidence="3 4">NPDC058328</strain>
    </source>
</reference>
<dbReference type="SUPFAM" id="SSF51338">
    <property type="entry name" value="Composite domain of metallo-dependent hydrolases"/>
    <property type="match status" value="1"/>
</dbReference>
<dbReference type="RefSeq" id="WP_388233326.1">
    <property type="nucleotide sequence ID" value="NZ_JBHVZQ010000003.1"/>
</dbReference>
<dbReference type="Pfam" id="PF01979">
    <property type="entry name" value="Amidohydro_1"/>
    <property type="match status" value="1"/>
</dbReference>
<dbReference type="InterPro" id="IPR011059">
    <property type="entry name" value="Metal-dep_hydrolase_composite"/>
</dbReference>
<dbReference type="Gene3D" id="2.30.40.10">
    <property type="entry name" value="Urease, subunit C, domain 1"/>
    <property type="match status" value="1"/>
</dbReference>
<gene>
    <name evidence="3" type="ORF">ACFVZC_05295</name>
</gene>
<protein>
    <submittedName>
        <fullName evidence="3">Amidohydrolase family protein</fullName>
    </submittedName>
</protein>
<evidence type="ECO:0000259" key="2">
    <source>
        <dbReference type="Pfam" id="PF01979"/>
    </source>
</evidence>
<comment type="caution">
    <text evidence="3">The sequence shown here is derived from an EMBL/GenBank/DDBJ whole genome shotgun (WGS) entry which is preliminary data.</text>
</comment>
<keyword evidence="4" id="KW-1185">Reference proteome</keyword>
<dbReference type="PANTHER" id="PTHR43135">
    <property type="entry name" value="ALPHA-D-RIBOSE 1-METHYLPHOSPHONATE 5-TRIPHOSPHATE DIPHOSPHATASE"/>
    <property type="match status" value="1"/>
</dbReference>
<dbReference type="Gene3D" id="3.20.20.140">
    <property type="entry name" value="Metal-dependent hydrolases"/>
    <property type="match status" value="1"/>
</dbReference>
<evidence type="ECO:0000313" key="3">
    <source>
        <dbReference type="EMBL" id="MFF1272813.1"/>
    </source>
</evidence>
<evidence type="ECO:0000256" key="1">
    <source>
        <dbReference type="SAM" id="MobiDB-lite"/>
    </source>
</evidence>
<name>A0ABW6Q0U7_9ACTN</name>
<dbReference type="InterPro" id="IPR051781">
    <property type="entry name" value="Metallo-dep_Hydrolase"/>
</dbReference>
<sequence length="440" mass="46465">MSRRTLLHRATVQEGLGRSSLPRHSVLLDGDRIEAVLPEGLAPLNTPGIDVLDLDGRTVMPGMTLGHTHIAYLNVLDGREMLFKHSVPEVTLAAARNAENLLALGYTAFVGAGSVAGIDMALRRAVDAGELRGPRITPCSRDLMVSGPPERRNPEVRKRIPSDLMRLADTPEEMAEYVAGEIAQGAEIVKVFSSGDDTFPNGRSHELLFTAEELVVAARAAHEHGARIRAHSRGLQGIRNAIAAGVDVIDHATYADDAALDAIAEHGMFVVPSLYQPHMLLTTGTRHGKTTEYLETLEFEAEVANTLRILPIMAERGIPVVAGDDFGFAWTPHGTYAEELALYVTMAGIPAPTVLTWATANGARLAGRGDDAGTVQAGRLADLVVTGDDPAEDISVLSRPGGIELVLLGGEPVAGSTEPFRTGAARGTDLDGAPASAGAA</sequence>
<accession>A0ABW6Q0U7</accession>
<dbReference type="InterPro" id="IPR032466">
    <property type="entry name" value="Metal_Hydrolase"/>
</dbReference>
<dbReference type="InterPro" id="IPR006680">
    <property type="entry name" value="Amidohydro-rel"/>
</dbReference>
<dbReference type="SUPFAM" id="SSF51556">
    <property type="entry name" value="Metallo-dependent hydrolases"/>
    <property type="match status" value="1"/>
</dbReference>